<name>A0A934RMZ5_9BACT</name>
<dbReference type="Gene3D" id="3.40.50.620">
    <property type="entry name" value="HUPs"/>
    <property type="match status" value="1"/>
</dbReference>
<evidence type="ECO:0000256" key="1">
    <source>
        <dbReference type="ARBA" id="ARBA00022598"/>
    </source>
</evidence>
<keyword evidence="5 7" id="KW-0067">ATP-binding</keyword>
<dbReference type="AlphaFoldDB" id="A0A934RMZ5"/>
<evidence type="ECO:0000313" key="9">
    <source>
        <dbReference type="EMBL" id="MBK1833755.1"/>
    </source>
</evidence>
<evidence type="ECO:0000313" key="10">
    <source>
        <dbReference type="Proteomes" id="UP000604083"/>
    </source>
</evidence>
<dbReference type="PRINTS" id="PR00987">
    <property type="entry name" value="TRNASYNTHGLU"/>
</dbReference>
<keyword evidence="2" id="KW-0479">Metal-binding</keyword>
<dbReference type="InterPro" id="IPR049940">
    <property type="entry name" value="GluQ/Sye"/>
</dbReference>
<evidence type="ECO:0000259" key="8">
    <source>
        <dbReference type="Pfam" id="PF00749"/>
    </source>
</evidence>
<sequence length="277" mass="31379">MRTRFAPSPTGRLHLGHAYSAWLAWERAVQQGGEFLLRFEDIDHTRVRPEFYEGIEEDLRWLGLQWPQPAWRQLDRLAAYEEALARLRERGVLYPCFCTRRELAASAPQQGDGAQLYPGTCRGLSAEERAAREAAGRGWAWRMDMARAADLVGPLTFQEESRGLVRVRPTLLGDPVLARKDIATSYHLAVVVDDAAQEVSEVVRGEDLLESTHIHRVLQVLLELPEPRYFHHPLVVDEGGQRLAKRHDALAIATLREAGVSPEEVLRQARLNVRRSA</sequence>
<comment type="similarity">
    <text evidence="7">Belongs to the class-I aminoacyl-tRNA synthetase family.</text>
</comment>
<dbReference type="RefSeq" id="WP_200391191.1">
    <property type="nucleotide sequence ID" value="NZ_JAENIO010000013.1"/>
</dbReference>
<protein>
    <submittedName>
        <fullName evidence="9">tRNA glutamyl-Q(34) synthetase GluQRS</fullName>
        <ecNumber evidence="9">6.1.1.-</ecNumber>
    </submittedName>
</protein>
<keyword evidence="4" id="KW-0862">Zinc</keyword>
<dbReference type="PANTHER" id="PTHR43311:SF1">
    <property type="entry name" value="GLUTAMYL-Q TRNA(ASP) SYNTHETASE"/>
    <property type="match status" value="1"/>
</dbReference>
<keyword evidence="6 7" id="KW-0030">Aminoacyl-tRNA synthetase</keyword>
<feature type="domain" description="Glutamyl/glutaminyl-tRNA synthetase class Ib catalytic" evidence="8">
    <location>
        <begin position="2"/>
        <end position="270"/>
    </location>
</feature>
<comment type="caution">
    <text evidence="9">The sequence shown here is derived from an EMBL/GenBank/DDBJ whole genome shotgun (WGS) entry which is preliminary data.</text>
</comment>
<dbReference type="InterPro" id="IPR014729">
    <property type="entry name" value="Rossmann-like_a/b/a_fold"/>
</dbReference>
<dbReference type="InterPro" id="IPR000924">
    <property type="entry name" value="Glu/Gln-tRNA-synth"/>
</dbReference>
<dbReference type="NCBIfam" id="NF004315">
    <property type="entry name" value="PRK05710.1-4"/>
    <property type="match status" value="1"/>
</dbReference>
<dbReference type="GO" id="GO:0004818">
    <property type="term" value="F:glutamate-tRNA ligase activity"/>
    <property type="evidence" value="ECO:0007669"/>
    <property type="project" value="TreeGrafter"/>
</dbReference>
<keyword evidence="3 7" id="KW-0547">Nucleotide-binding</keyword>
<dbReference type="PANTHER" id="PTHR43311">
    <property type="entry name" value="GLUTAMATE--TRNA LIGASE"/>
    <property type="match status" value="1"/>
</dbReference>
<evidence type="ECO:0000256" key="3">
    <source>
        <dbReference type="ARBA" id="ARBA00022741"/>
    </source>
</evidence>
<evidence type="ECO:0000256" key="4">
    <source>
        <dbReference type="ARBA" id="ARBA00022833"/>
    </source>
</evidence>
<dbReference type="GO" id="GO:0005829">
    <property type="term" value="C:cytosol"/>
    <property type="evidence" value="ECO:0007669"/>
    <property type="project" value="TreeGrafter"/>
</dbReference>
<dbReference type="InterPro" id="IPR020058">
    <property type="entry name" value="Glu/Gln-tRNA-synth_Ib_cat-dom"/>
</dbReference>
<evidence type="ECO:0000256" key="2">
    <source>
        <dbReference type="ARBA" id="ARBA00022723"/>
    </source>
</evidence>
<dbReference type="GO" id="GO:0006424">
    <property type="term" value="P:glutamyl-tRNA aminoacylation"/>
    <property type="evidence" value="ECO:0007669"/>
    <property type="project" value="TreeGrafter"/>
</dbReference>
<keyword evidence="10" id="KW-1185">Reference proteome</keyword>
<dbReference type="EC" id="6.1.1.-" evidence="9"/>
<proteinExistence type="inferred from homology"/>
<gene>
    <name evidence="9" type="primary">gluQRS</name>
    <name evidence="9" type="ORF">JIN78_06750</name>
</gene>
<reference evidence="9" key="1">
    <citation type="submission" date="2021-01" db="EMBL/GenBank/DDBJ databases">
        <title>Modified the classification status of verrucomicrobia.</title>
        <authorList>
            <person name="Feng X."/>
        </authorList>
    </citation>
    <scope>NUCLEOTIDE SEQUENCE</scope>
    <source>
        <strain evidence="9">KCTC 12986</strain>
    </source>
</reference>
<keyword evidence="7" id="KW-0648">Protein biosynthesis</keyword>
<dbReference type="GO" id="GO:0005524">
    <property type="term" value="F:ATP binding"/>
    <property type="evidence" value="ECO:0007669"/>
    <property type="project" value="UniProtKB-KW"/>
</dbReference>
<dbReference type="SUPFAM" id="SSF52374">
    <property type="entry name" value="Nucleotidylyl transferase"/>
    <property type="match status" value="1"/>
</dbReference>
<dbReference type="Pfam" id="PF00749">
    <property type="entry name" value="tRNA-synt_1c"/>
    <property type="match status" value="1"/>
</dbReference>
<dbReference type="Proteomes" id="UP000604083">
    <property type="component" value="Unassembled WGS sequence"/>
</dbReference>
<dbReference type="EMBL" id="JAENIO010000013">
    <property type="protein sequence ID" value="MBK1833755.1"/>
    <property type="molecule type" value="Genomic_DNA"/>
</dbReference>
<organism evidence="9 10">
    <name type="scientific">Roseibacillus ishigakijimensis</name>
    <dbReference type="NCBI Taxonomy" id="454146"/>
    <lineage>
        <taxon>Bacteria</taxon>
        <taxon>Pseudomonadati</taxon>
        <taxon>Verrucomicrobiota</taxon>
        <taxon>Verrucomicrobiia</taxon>
        <taxon>Verrucomicrobiales</taxon>
        <taxon>Verrucomicrobiaceae</taxon>
        <taxon>Roseibacillus</taxon>
    </lineage>
</organism>
<keyword evidence="1 7" id="KW-0436">Ligase</keyword>
<dbReference type="InterPro" id="IPR001412">
    <property type="entry name" value="aa-tRNA-synth_I_CS"/>
</dbReference>
<accession>A0A934RMZ5</accession>
<evidence type="ECO:0000256" key="6">
    <source>
        <dbReference type="ARBA" id="ARBA00023146"/>
    </source>
</evidence>
<evidence type="ECO:0000256" key="7">
    <source>
        <dbReference type="RuleBase" id="RU363037"/>
    </source>
</evidence>
<dbReference type="PROSITE" id="PS00178">
    <property type="entry name" value="AA_TRNA_LIGASE_I"/>
    <property type="match status" value="1"/>
</dbReference>
<evidence type="ECO:0000256" key="5">
    <source>
        <dbReference type="ARBA" id="ARBA00022840"/>
    </source>
</evidence>